<keyword evidence="3" id="KW-1185">Reference proteome</keyword>
<feature type="compositionally biased region" description="Polar residues" evidence="1">
    <location>
        <begin position="1"/>
        <end position="11"/>
    </location>
</feature>
<name>A0A9N9UPC2_9HYPO</name>
<evidence type="ECO:0000313" key="3">
    <source>
        <dbReference type="Proteomes" id="UP000754883"/>
    </source>
</evidence>
<evidence type="ECO:0000313" key="2">
    <source>
        <dbReference type="EMBL" id="CAG9991721.1"/>
    </source>
</evidence>
<sequence length="479" mass="54466">MPTLPDSTVTSKIEPDQKNNRKLRSSTRIALQDVTNRSPFDRQPLTGESRPTSGIKPRSRKRTFADINGTEEFEPCDEENITIDESAGKVIKAIKRGTKTIGSRVTRPVDSEILDNAFMWINDDGEEIIQRHRGGSDYQGLMARTLPDVVVEKHIKAPKRFAALDDNDEDPFAFVYSHEKLVVHPERLEFKAQVLAAHTQRGNRTLWDLGVTIKGVRRTLFRIQRELFSRHEITLILSKMMDAVVRWPTLNELFGNPNRNTTLATILFSTAQQSVLPEKPMLCGGYTIGKQVFLSILIRLPFIDRDTLKVATTEVTITPKAIKEECDEVESTLFTFNQGITWDGPNENGEFPFILKRGVSEADDASREGFDRAQRLARLCRGTWARKSPLSTKAQLNAWYRGFIDQYHEELRVYDGSCLILTNAQILLTQLHPSPKICEHISGQSLPFVQIYSMDRSWVDLVMDKAISTWMQTSDLIKT</sequence>
<gene>
    <name evidence="2" type="ORF">CBYS24578_00006442</name>
</gene>
<dbReference type="AlphaFoldDB" id="A0A9N9UPC2"/>
<evidence type="ECO:0000256" key="1">
    <source>
        <dbReference type="SAM" id="MobiDB-lite"/>
    </source>
</evidence>
<protein>
    <submittedName>
        <fullName evidence="2">Uncharacterized protein</fullName>
    </submittedName>
</protein>
<reference evidence="3" key="1">
    <citation type="submission" date="2019-06" db="EMBL/GenBank/DDBJ databases">
        <authorList>
            <person name="Broberg M."/>
        </authorList>
    </citation>
    <scope>NUCLEOTIDE SEQUENCE [LARGE SCALE GENOMIC DNA]</scope>
</reference>
<proteinExistence type="predicted"/>
<dbReference type="Proteomes" id="UP000754883">
    <property type="component" value="Unassembled WGS sequence"/>
</dbReference>
<feature type="region of interest" description="Disordered" evidence="1">
    <location>
        <begin position="1"/>
        <end position="61"/>
    </location>
</feature>
<reference evidence="2 3" key="2">
    <citation type="submission" date="2021-10" db="EMBL/GenBank/DDBJ databases">
        <authorList>
            <person name="Piombo E."/>
        </authorList>
    </citation>
    <scope>NUCLEOTIDE SEQUENCE [LARGE SCALE GENOMIC DNA]</scope>
</reference>
<dbReference type="EMBL" id="CABFNO020001479">
    <property type="protein sequence ID" value="CAG9991721.1"/>
    <property type="molecule type" value="Genomic_DNA"/>
</dbReference>
<organism evidence="2 3">
    <name type="scientific">Clonostachys byssicola</name>
    <dbReference type="NCBI Taxonomy" id="160290"/>
    <lineage>
        <taxon>Eukaryota</taxon>
        <taxon>Fungi</taxon>
        <taxon>Dikarya</taxon>
        <taxon>Ascomycota</taxon>
        <taxon>Pezizomycotina</taxon>
        <taxon>Sordariomycetes</taxon>
        <taxon>Hypocreomycetidae</taxon>
        <taxon>Hypocreales</taxon>
        <taxon>Bionectriaceae</taxon>
        <taxon>Clonostachys</taxon>
    </lineage>
</organism>
<accession>A0A9N9UPC2</accession>
<feature type="compositionally biased region" description="Polar residues" evidence="1">
    <location>
        <begin position="26"/>
        <end position="38"/>
    </location>
</feature>
<comment type="caution">
    <text evidence="2">The sequence shown here is derived from an EMBL/GenBank/DDBJ whole genome shotgun (WGS) entry which is preliminary data.</text>
</comment>